<keyword evidence="2" id="KW-1185">Reference proteome</keyword>
<comment type="caution">
    <text evidence="1">The sequence shown here is derived from an EMBL/GenBank/DDBJ whole genome shotgun (WGS) entry which is preliminary data.</text>
</comment>
<evidence type="ECO:0000313" key="2">
    <source>
        <dbReference type="Proteomes" id="UP001501676"/>
    </source>
</evidence>
<reference evidence="2" key="1">
    <citation type="journal article" date="2019" name="Int. J. Syst. Evol. Microbiol.">
        <title>The Global Catalogue of Microorganisms (GCM) 10K type strain sequencing project: providing services to taxonomists for standard genome sequencing and annotation.</title>
        <authorList>
            <consortium name="The Broad Institute Genomics Platform"/>
            <consortium name="The Broad Institute Genome Sequencing Center for Infectious Disease"/>
            <person name="Wu L."/>
            <person name="Ma J."/>
        </authorList>
    </citation>
    <scope>NUCLEOTIDE SEQUENCE [LARGE SCALE GENOMIC DNA]</scope>
    <source>
        <strain evidence="2">JCM 9458</strain>
    </source>
</reference>
<name>A0ABP6STB5_9ACTN</name>
<protein>
    <submittedName>
        <fullName evidence="1">Uncharacterized protein</fullName>
    </submittedName>
</protein>
<organism evidence="1 2">
    <name type="scientific">Cryptosporangium minutisporangium</name>
    <dbReference type="NCBI Taxonomy" id="113569"/>
    <lineage>
        <taxon>Bacteria</taxon>
        <taxon>Bacillati</taxon>
        <taxon>Actinomycetota</taxon>
        <taxon>Actinomycetes</taxon>
        <taxon>Cryptosporangiales</taxon>
        <taxon>Cryptosporangiaceae</taxon>
        <taxon>Cryptosporangium</taxon>
    </lineage>
</organism>
<dbReference type="EMBL" id="BAAAYN010000011">
    <property type="protein sequence ID" value="GAA3385004.1"/>
    <property type="molecule type" value="Genomic_DNA"/>
</dbReference>
<dbReference type="RefSeq" id="WP_345727429.1">
    <property type="nucleotide sequence ID" value="NZ_BAAAYN010000011.1"/>
</dbReference>
<dbReference type="Proteomes" id="UP001501676">
    <property type="component" value="Unassembled WGS sequence"/>
</dbReference>
<gene>
    <name evidence="1" type="ORF">GCM10020369_16820</name>
</gene>
<sequence>MSGYIGSTVQEIEAAPNAELTADLLDRLKDLDATRINKDDQIVMRKAVLGLLSIVSTLEARIAELESR</sequence>
<proteinExistence type="predicted"/>
<accession>A0ABP6STB5</accession>
<evidence type="ECO:0000313" key="1">
    <source>
        <dbReference type="EMBL" id="GAA3385004.1"/>
    </source>
</evidence>